<evidence type="ECO:0000313" key="3">
    <source>
        <dbReference type="Proteomes" id="UP001432039"/>
    </source>
</evidence>
<protein>
    <submittedName>
        <fullName evidence="2">DUF6081 family protein</fullName>
    </submittedName>
</protein>
<proteinExistence type="predicted"/>
<keyword evidence="3" id="KW-1185">Reference proteome</keyword>
<feature type="signal peptide" evidence="1">
    <location>
        <begin position="1"/>
        <end position="27"/>
    </location>
</feature>
<evidence type="ECO:0000256" key="1">
    <source>
        <dbReference type="SAM" id="SignalP"/>
    </source>
</evidence>
<gene>
    <name evidence="2" type="ORF">OG517_12925</name>
</gene>
<dbReference type="Pfam" id="PF19559">
    <property type="entry name" value="DUF6081"/>
    <property type="match status" value="1"/>
</dbReference>
<dbReference type="EMBL" id="CP108090">
    <property type="protein sequence ID" value="WUQ12265.1"/>
    <property type="molecule type" value="Genomic_DNA"/>
</dbReference>
<evidence type="ECO:0000313" key="2">
    <source>
        <dbReference type="EMBL" id="WUQ12265.1"/>
    </source>
</evidence>
<name>A0ABZ1T8U9_STRVG</name>
<feature type="chain" id="PRO_5046567249" evidence="1">
    <location>
        <begin position="28"/>
        <end position="355"/>
    </location>
</feature>
<dbReference type="RefSeq" id="WP_328961578.1">
    <property type="nucleotide sequence ID" value="NZ_CP108090.1"/>
</dbReference>
<accession>A0ABZ1T8U9</accession>
<dbReference type="InterPro" id="IPR045727">
    <property type="entry name" value="DUF6081"/>
</dbReference>
<reference evidence="2" key="1">
    <citation type="submission" date="2022-10" db="EMBL/GenBank/DDBJ databases">
        <title>The complete genomes of actinobacterial strains from the NBC collection.</title>
        <authorList>
            <person name="Joergensen T.S."/>
            <person name="Alvarez Arevalo M."/>
            <person name="Sterndorff E.B."/>
            <person name="Faurdal D."/>
            <person name="Vuksanovic O."/>
            <person name="Mourched A.-S."/>
            <person name="Charusanti P."/>
            <person name="Shaw S."/>
            <person name="Blin K."/>
            <person name="Weber T."/>
        </authorList>
    </citation>
    <scope>NUCLEOTIDE SEQUENCE</scope>
    <source>
        <strain evidence="2">NBC_00248</strain>
    </source>
</reference>
<organism evidence="2 3">
    <name type="scientific">Streptomyces virginiae</name>
    <name type="common">Streptomyces cinnamonensis</name>
    <dbReference type="NCBI Taxonomy" id="1961"/>
    <lineage>
        <taxon>Bacteria</taxon>
        <taxon>Bacillati</taxon>
        <taxon>Actinomycetota</taxon>
        <taxon>Actinomycetes</taxon>
        <taxon>Kitasatosporales</taxon>
        <taxon>Streptomycetaceae</taxon>
        <taxon>Streptomyces</taxon>
    </lineage>
</organism>
<keyword evidence="1" id="KW-0732">Signal</keyword>
<sequence length="355" mass="37711">MRKRPRPLRYAIALVAALTAVTVPASAAEGPAVAGGYDIVWDDFRAGFSHTGENAKWSLNQTGALPYGDGRPTTSASGLTVVPTGTDPATGSPAFAFTGGQESAGGIGDRDHLKWYAVANHRASTGVTGFDAVPGQVLTCRTQLASRTTGAERHPFGTAVTDAQDDLRLGAGAMSAIDFETNLVFDFFVTNERVYAFYERLPTPGSTYAAFSYALPVATRHPGRRHDLAIAFDRAAGKAVWKVDGREVLAVDDLGHVPADRSHLILDHGGTEETVSPRQLSCGIGMFTLLDAAGPDGRGLVRLSDGPDYYYDPARGAPRPERFLDEASRPDNRLWGQGVKLEVGKVAIASRPGTL</sequence>
<dbReference type="Proteomes" id="UP001432039">
    <property type="component" value="Chromosome"/>
</dbReference>